<proteinExistence type="predicted"/>
<comment type="caution">
    <text evidence="5">The sequence shown here is derived from an EMBL/GenBank/DDBJ whole genome shotgun (WGS) entry which is preliminary data.</text>
</comment>
<feature type="region of interest" description="Disordered" evidence="3">
    <location>
        <begin position="33"/>
        <end position="62"/>
    </location>
</feature>
<dbReference type="Gene3D" id="3.60.21.10">
    <property type="match status" value="1"/>
</dbReference>
<gene>
    <name evidence="5" type="ORF">J437_LFUL019217</name>
</gene>
<dbReference type="GO" id="GO:0061750">
    <property type="term" value="F:acid sphingomyelin phosphodiesterase activity"/>
    <property type="evidence" value="ECO:0007669"/>
    <property type="project" value="TreeGrafter"/>
</dbReference>
<dbReference type="PANTHER" id="PTHR10340">
    <property type="entry name" value="SPHINGOMYELIN PHOSPHODIESTERASE"/>
    <property type="match status" value="1"/>
</dbReference>
<evidence type="ECO:0000256" key="2">
    <source>
        <dbReference type="ARBA" id="ARBA00023180"/>
    </source>
</evidence>
<reference evidence="5" key="1">
    <citation type="submission" date="2013-04" db="EMBL/GenBank/DDBJ databases">
        <authorList>
            <person name="Qu J."/>
            <person name="Murali S.C."/>
            <person name="Bandaranaike D."/>
            <person name="Bellair M."/>
            <person name="Blankenburg K."/>
            <person name="Chao H."/>
            <person name="Dinh H."/>
            <person name="Doddapaneni H."/>
            <person name="Downs B."/>
            <person name="Dugan-Rocha S."/>
            <person name="Elkadiri S."/>
            <person name="Gnanaolivu R.D."/>
            <person name="Hernandez B."/>
            <person name="Javaid M."/>
            <person name="Jayaseelan J.C."/>
            <person name="Lee S."/>
            <person name="Li M."/>
            <person name="Ming W."/>
            <person name="Munidasa M."/>
            <person name="Muniz J."/>
            <person name="Nguyen L."/>
            <person name="Ongeri F."/>
            <person name="Osuji N."/>
            <person name="Pu L.-L."/>
            <person name="Puazo M."/>
            <person name="Qu C."/>
            <person name="Quiroz J."/>
            <person name="Raj R."/>
            <person name="Weissenberger G."/>
            <person name="Xin Y."/>
            <person name="Zou X."/>
            <person name="Han Y."/>
            <person name="Richards S."/>
            <person name="Worley K."/>
            <person name="Muzny D."/>
            <person name="Gibbs R."/>
        </authorList>
    </citation>
    <scope>NUCLEOTIDE SEQUENCE</scope>
    <source>
        <strain evidence="5">Sampled in the wild</strain>
    </source>
</reference>
<dbReference type="Proteomes" id="UP000792457">
    <property type="component" value="Unassembled WGS sequence"/>
</dbReference>
<dbReference type="InterPro" id="IPR029052">
    <property type="entry name" value="Metallo-depent_PP-like"/>
</dbReference>
<organism evidence="5 6">
    <name type="scientific">Ladona fulva</name>
    <name type="common">Scarce chaser dragonfly</name>
    <name type="synonym">Libellula fulva</name>
    <dbReference type="NCBI Taxonomy" id="123851"/>
    <lineage>
        <taxon>Eukaryota</taxon>
        <taxon>Metazoa</taxon>
        <taxon>Ecdysozoa</taxon>
        <taxon>Arthropoda</taxon>
        <taxon>Hexapoda</taxon>
        <taxon>Insecta</taxon>
        <taxon>Pterygota</taxon>
        <taxon>Palaeoptera</taxon>
        <taxon>Odonata</taxon>
        <taxon>Epiprocta</taxon>
        <taxon>Anisoptera</taxon>
        <taxon>Libelluloidea</taxon>
        <taxon>Libellulidae</taxon>
        <taxon>Ladona</taxon>
    </lineage>
</organism>
<dbReference type="InterPro" id="IPR004843">
    <property type="entry name" value="Calcineurin-like_PHP"/>
</dbReference>
<dbReference type="SUPFAM" id="SSF56300">
    <property type="entry name" value="Metallo-dependent phosphatases"/>
    <property type="match status" value="1"/>
</dbReference>
<dbReference type="EMBL" id="KZ309679">
    <property type="protein sequence ID" value="KAG8239511.1"/>
    <property type="molecule type" value="Genomic_DNA"/>
</dbReference>
<dbReference type="AlphaFoldDB" id="A0A8K0PA05"/>
<keyword evidence="1" id="KW-0378">Hydrolase</keyword>
<evidence type="ECO:0000259" key="4">
    <source>
        <dbReference type="Pfam" id="PF00149"/>
    </source>
</evidence>
<dbReference type="OrthoDB" id="282973at2759"/>
<dbReference type="GO" id="GO:0016020">
    <property type="term" value="C:membrane"/>
    <property type="evidence" value="ECO:0007669"/>
    <property type="project" value="GOC"/>
</dbReference>
<evidence type="ECO:0000256" key="1">
    <source>
        <dbReference type="ARBA" id="ARBA00022801"/>
    </source>
</evidence>
<evidence type="ECO:0000256" key="3">
    <source>
        <dbReference type="SAM" id="MobiDB-lite"/>
    </source>
</evidence>
<name>A0A8K0PA05_LADFU</name>
<feature type="compositionally biased region" description="Basic residues" evidence="3">
    <location>
        <begin position="50"/>
        <end position="62"/>
    </location>
</feature>
<keyword evidence="2" id="KW-0325">Glycoprotein</keyword>
<dbReference type="GO" id="GO:0006685">
    <property type="term" value="P:sphingomyelin catabolic process"/>
    <property type="evidence" value="ECO:0007669"/>
    <property type="project" value="TreeGrafter"/>
</dbReference>
<keyword evidence="6" id="KW-1185">Reference proteome</keyword>
<dbReference type="GO" id="GO:0005764">
    <property type="term" value="C:lysosome"/>
    <property type="evidence" value="ECO:0007669"/>
    <property type="project" value="TreeGrafter"/>
</dbReference>
<protein>
    <recommendedName>
        <fullName evidence="4">Calcineurin-like phosphoesterase domain-containing protein</fullName>
    </recommendedName>
</protein>
<evidence type="ECO:0000313" key="6">
    <source>
        <dbReference type="Proteomes" id="UP000792457"/>
    </source>
</evidence>
<evidence type="ECO:0000313" key="5">
    <source>
        <dbReference type="EMBL" id="KAG8239511.1"/>
    </source>
</evidence>
<dbReference type="GO" id="GO:0005615">
    <property type="term" value="C:extracellular space"/>
    <property type="evidence" value="ECO:0007669"/>
    <property type="project" value="TreeGrafter"/>
</dbReference>
<reference evidence="5" key="2">
    <citation type="submission" date="2017-10" db="EMBL/GenBank/DDBJ databases">
        <title>Ladona fulva Genome sequencing and assembly.</title>
        <authorList>
            <person name="Murali S."/>
            <person name="Richards S."/>
            <person name="Bandaranaike D."/>
            <person name="Bellair M."/>
            <person name="Blankenburg K."/>
            <person name="Chao H."/>
            <person name="Dinh H."/>
            <person name="Doddapaneni H."/>
            <person name="Dugan-Rocha S."/>
            <person name="Elkadiri S."/>
            <person name="Gnanaolivu R."/>
            <person name="Hernandez B."/>
            <person name="Skinner E."/>
            <person name="Javaid M."/>
            <person name="Lee S."/>
            <person name="Li M."/>
            <person name="Ming W."/>
            <person name="Munidasa M."/>
            <person name="Muniz J."/>
            <person name="Nguyen L."/>
            <person name="Hughes D."/>
            <person name="Osuji N."/>
            <person name="Pu L.-L."/>
            <person name="Puazo M."/>
            <person name="Qu C."/>
            <person name="Quiroz J."/>
            <person name="Raj R."/>
            <person name="Weissenberger G."/>
            <person name="Xin Y."/>
            <person name="Zou X."/>
            <person name="Han Y."/>
            <person name="Worley K."/>
            <person name="Muzny D."/>
            <person name="Gibbs R."/>
        </authorList>
    </citation>
    <scope>NUCLEOTIDE SEQUENCE</scope>
    <source>
        <strain evidence="5">Sampled in the wild</strain>
    </source>
</reference>
<feature type="domain" description="Calcineurin-like phosphoesterase" evidence="4">
    <location>
        <begin position="72"/>
        <end position="194"/>
    </location>
</feature>
<dbReference type="GO" id="GO:0046513">
    <property type="term" value="P:ceramide biosynthetic process"/>
    <property type="evidence" value="ECO:0007669"/>
    <property type="project" value="TreeGrafter"/>
</dbReference>
<dbReference type="PANTHER" id="PTHR10340:SF29">
    <property type="entry name" value="SPHINGOMYELIN PHOSPHODIESTERASE"/>
    <property type="match status" value="1"/>
</dbReference>
<dbReference type="Pfam" id="PF00149">
    <property type="entry name" value="Metallophos"/>
    <property type="match status" value="1"/>
</dbReference>
<sequence length="224" mass="24915">MKKRPGIDAPMVCSIVLQGYSCNVKDPRLEWSINLPPPPPRSTRSAPGKIRTRKMSRSGRSRNYRSGANHYKVLHLTDIHWDPEYKEGSPSKCPDPLCCRPDSGGSDSAVAGLWGDYGPCDIPWRTVEATLEHVSTEHADAEWVVMTGDLTPHAIWTSSQQENSMIVNRLNHAIQKSFPNTPVYPTLGNHEAHPLNRLRIAELSARAGPGRLFYLKTGLARISN</sequence>
<accession>A0A8K0PA05</accession>